<protein>
    <submittedName>
        <fullName evidence="1">Uncharacterized protein</fullName>
    </submittedName>
</protein>
<organism evidence="1 2">
    <name type="scientific">Plantactinospora solaniradicis</name>
    <dbReference type="NCBI Taxonomy" id="1723736"/>
    <lineage>
        <taxon>Bacteria</taxon>
        <taxon>Bacillati</taxon>
        <taxon>Actinomycetota</taxon>
        <taxon>Actinomycetes</taxon>
        <taxon>Micromonosporales</taxon>
        <taxon>Micromonosporaceae</taxon>
        <taxon>Plantactinospora</taxon>
    </lineage>
</organism>
<evidence type="ECO:0000313" key="1">
    <source>
        <dbReference type="EMBL" id="MFC6019948.1"/>
    </source>
</evidence>
<name>A0ABW1KG04_9ACTN</name>
<dbReference type="RefSeq" id="WP_377426499.1">
    <property type="nucleotide sequence ID" value="NZ_JBHSPR010000023.1"/>
</dbReference>
<reference evidence="2" key="1">
    <citation type="journal article" date="2019" name="Int. J. Syst. Evol. Microbiol.">
        <title>The Global Catalogue of Microorganisms (GCM) 10K type strain sequencing project: providing services to taxonomists for standard genome sequencing and annotation.</title>
        <authorList>
            <consortium name="The Broad Institute Genomics Platform"/>
            <consortium name="The Broad Institute Genome Sequencing Center for Infectious Disease"/>
            <person name="Wu L."/>
            <person name="Ma J."/>
        </authorList>
    </citation>
    <scope>NUCLEOTIDE SEQUENCE [LARGE SCALE GENOMIC DNA]</scope>
    <source>
        <strain evidence="2">ZS-35-S2</strain>
    </source>
</reference>
<proteinExistence type="predicted"/>
<comment type="caution">
    <text evidence="1">The sequence shown here is derived from an EMBL/GenBank/DDBJ whole genome shotgun (WGS) entry which is preliminary data.</text>
</comment>
<gene>
    <name evidence="1" type="ORF">ACFP2T_27585</name>
</gene>
<dbReference type="Proteomes" id="UP001596203">
    <property type="component" value="Unassembled WGS sequence"/>
</dbReference>
<evidence type="ECO:0000313" key="2">
    <source>
        <dbReference type="Proteomes" id="UP001596203"/>
    </source>
</evidence>
<accession>A0ABW1KG04</accession>
<dbReference type="EMBL" id="JBHSPR010000023">
    <property type="protein sequence ID" value="MFC6019948.1"/>
    <property type="molecule type" value="Genomic_DNA"/>
</dbReference>
<keyword evidence="2" id="KW-1185">Reference proteome</keyword>
<sequence>MRLWRRHRNAPMKRAREILTDMGFRVPVRISTADISPTLLDLPKLSPEQIERFVWEAGNG</sequence>